<accession>A0AAN9JC35</accession>
<name>A0AAN9JC35_CLITE</name>
<reference evidence="1 2" key="1">
    <citation type="submission" date="2024-01" db="EMBL/GenBank/DDBJ databases">
        <title>The genomes of 5 underutilized Papilionoideae crops provide insights into root nodulation and disease resistance.</title>
        <authorList>
            <person name="Yuan L."/>
        </authorList>
    </citation>
    <scope>NUCLEOTIDE SEQUENCE [LARGE SCALE GENOMIC DNA]</scope>
    <source>
        <strain evidence="1">LY-2023</strain>
        <tissue evidence="1">Leaf</tissue>
    </source>
</reference>
<proteinExistence type="predicted"/>
<dbReference type="AlphaFoldDB" id="A0AAN9JC35"/>
<dbReference type="Proteomes" id="UP001359559">
    <property type="component" value="Unassembled WGS sequence"/>
</dbReference>
<comment type="caution">
    <text evidence="1">The sequence shown here is derived from an EMBL/GenBank/DDBJ whole genome shotgun (WGS) entry which is preliminary data.</text>
</comment>
<protein>
    <submittedName>
        <fullName evidence="1">Uncharacterized protein</fullName>
    </submittedName>
</protein>
<evidence type="ECO:0000313" key="2">
    <source>
        <dbReference type="Proteomes" id="UP001359559"/>
    </source>
</evidence>
<evidence type="ECO:0000313" key="1">
    <source>
        <dbReference type="EMBL" id="KAK7295048.1"/>
    </source>
</evidence>
<keyword evidence="2" id="KW-1185">Reference proteome</keyword>
<sequence>MCYIQLLGGTAWTYNRSIYPDCDVDATNIFSKFLNANSIDVASHDDKPKVIHSNDSILTPVGSNACPVVDFLIVDALSSIKRTIKIEKD</sequence>
<gene>
    <name evidence="1" type="ORF">RJT34_17951</name>
</gene>
<organism evidence="1 2">
    <name type="scientific">Clitoria ternatea</name>
    <name type="common">Butterfly pea</name>
    <dbReference type="NCBI Taxonomy" id="43366"/>
    <lineage>
        <taxon>Eukaryota</taxon>
        <taxon>Viridiplantae</taxon>
        <taxon>Streptophyta</taxon>
        <taxon>Embryophyta</taxon>
        <taxon>Tracheophyta</taxon>
        <taxon>Spermatophyta</taxon>
        <taxon>Magnoliopsida</taxon>
        <taxon>eudicotyledons</taxon>
        <taxon>Gunneridae</taxon>
        <taxon>Pentapetalae</taxon>
        <taxon>rosids</taxon>
        <taxon>fabids</taxon>
        <taxon>Fabales</taxon>
        <taxon>Fabaceae</taxon>
        <taxon>Papilionoideae</taxon>
        <taxon>50 kb inversion clade</taxon>
        <taxon>NPAAA clade</taxon>
        <taxon>indigoferoid/millettioid clade</taxon>
        <taxon>Phaseoleae</taxon>
        <taxon>Clitoria</taxon>
    </lineage>
</organism>
<dbReference type="EMBL" id="JAYKXN010000004">
    <property type="protein sequence ID" value="KAK7295048.1"/>
    <property type="molecule type" value="Genomic_DNA"/>
</dbReference>